<sequence length="115" mass="12605">MKKFGLFILGGIAAIVLLSHVGPMIGLAISLAILYFAFKKFMKTDSTVGKVIWAIIGVLALTASASNVPAILGLVAAYILYVVIKNWKKEKHQVVTESSDPFTNFEKQWAELNKH</sequence>
<proteinExistence type="predicted"/>
<keyword evidence="3" id="KW-1185">Reference proteome</keyword>
<reference evidence="2 3" key="1">
    <citation type="journal article" date="2019" name="Indoor Air">
        <title>Impacts of indoor surface finishes on bacterial viability.</title>
        <authorList>
            <person name="Hu J."/>
            <person name="Maamar S.B."/>
            <person name="Glawe A.J."/>
            <person name="Gottel N."/>
            <person name="Gilbert J.A."/>
            <person name="Hartmann E.M."/>
        </authorList>
    </citation>
    <scope>NUCLEOTIDE SEQUENCE [LARGE SCALE GENOMIC DNA]</scope>
    <source>
        <strain evidence="2 3">AF060A6</strain>
    </source>
</reference>
<protein>
    <submittedName>
        <fullName evidence="2">Flagellar basal body rod protein</fullName>
    </submittedName>
</protein>
<evidence type="ECO:0000256" key="1">
    <source>
        <dbReference type="SAM" id="Phobius"/>
    </source>
</evidence>
<comment type="caution">
    <text evidence="2">The sequence shown here is derived from an EMBL/GenBank/DDBJ whole genome shotgun (WGS) entry which is preliminary data.</text>
</comment>
<dbReference type="EMBL" id="SLUB01000108">
    <property type="protein sequence ID" value="THE09094.1"/>
    <property type="molecule type" value="Genomic_DNA"/>
</dbReference>
<keyword evidence="1" id="KW-1133">Transmembrane helix</keyword>
<dbReference type="STRING" id="1033734.GCA_000285535_03190"/>
<organism evidence="2 3">
    <name type="scientific">Bacillus timonensis</name>
    <dbReference type="NCBI Taxonomy" id="1033734"/>
    <lineage>
        <taxon>Bacteria</taxon>
        <taxon>Bacillati</taxon>
        <taxon>Bacillota</taxon>
        <taxon>Bacilli</taxon>
        <taxon>Bacillales</taxon>
        <taxon>Bacillaceae</taxon>
        <taxon>Bacillus</taxon>
    </lineage>
</organism>
<dbReference type="AlphaFoldDB" id="A0A4S3PJ70"/>
<keyword evidence="2" id="KW-0969">Cilium</keyword>
<evidence type="ECO:0000313" key="3">
    <source>
        <dbReference type="Proteomes" id="UP000306477"/>
    </source>
</evidence>
<feature type="transmembrane region" description="Helical" evidence="1">
    <location>
        <begin position="7"/>
        <end position="38"/>
    </location>
</feature>
<evidence type="ECO:0000313" key="2">
    <source>
        <dbReference type="EMBL" id="THE09094.1"/>
    </source>
</evidence>
<keyword evidence="2" id="KW-0282">Flagellum</keyword>
<dbReference type="Proteomes" id="UP000306477">
    <property type="component" value="Unassembled WGS sequence"/>
</dbReference>
<gene>
    <name evidence="2" type="ORF">E1I69_23750</name>
</gene>
<keyword evidence="1" id="KW-0812">Transmembrane</keyword>
<name>A0A4S3PJ70_9BACI</name>
<keyword evidence="1" id="KW-0472">Membrane</keyword>
<dbReference type="RefSeq" id="WP_136381980.1">
    <property type="nucleotide sequence ID" value="NZ_SLUB01000108.1"/>
</dbReference>
<feature type="transmembrane region" description="Helical" evidence="1">
    <location>
        <begin position="50"/>
        <end position="83"/>
    </location>
</feature>
<keyword evidence="2" id="KW-0966">Cell projection</keyword>
<dbReference type="OrthoDB" id="2971941at2"/>
<accession>A0A4S3PJ70</accession>